<evidence type="ECO:0008006" key="4">
    <source>
        <dbReference type="Google" id="ProtNLM"/>
    </source>
</evidence>
<dbReference type="OrthoDB" id="9809977at2"/>
<evidence type="ECO:0000313" key="3">
    <source>
        <dbReference type="Proteomes" id="UP000190857"/>
    </source>
</evidence>
<protein>
    <recommendedName>
        <fullName evidence="4">FAR-17a/AIG1-like protein</fullName>
    </recommendedName>
</protein>
<dbReference type="InterPro" id="IPR049713">
    <property type="entry name" value="Pr6Pr-like"/>
</dbReference>
<keyword evidence="1" id="KW-0472">Membrane</keyword>
<feature type="transmembrane region" description="Helical" evidence="1">
    <location>
        <begin position="176"/>
        <end position="197"/>
    </location>
</feature>
<reference evidence="2 3" key="1">
    <citation type="submission" date="2017-02" db="EMBL/GenBank/DDBJ databases">
        <authorList>
            <person name="Peterson S.W."/>
        </authorList>
    </citation>
    <scope>NUCLEOTIDE SEQUENCE [LARGE SCALE GENOMIC DNA]</scope>
    <source>
        <strain evidence="2 3">VKM Ac-2059</strain>
    </source>
</reference>
<feature type="transmembrane region" description="Helical" evidence="1">
    <location>
        <begin position="105"/>
        <end position="124"/>
    </location>
</feature>
<evidence type="ECO:0000256" key="1">
    <source>
        <dbReference type="SAM" id="Phobius"/>
    </source>
</evidence>
<feature type="transmembrane region" description="Helical" evidence="1">
    <location>
        <begin position="136"/>
        <end position="156"/>
    </location>
</feature>
<dbReference type="NCBIfam" id="NF038065">
    <property type="entry name" value="Pr6Pr"/>
    <property type="match status" value="1"/>
</dbReference>
<dbReference type="AlphaFoldDB" id="A0A1T5IB40"/>
<sequence>MSLRVAVIAGRLILAAAALAGVITQLVISAGLGFDLVSFFSYFTILSNLFGSVVIIVGAVHLIRRVPPTRTDDAIRGASVVYLAFVGIVFGALLQDVDLGALQPWINVVHHMIMPAAVVLDWIVWPPRSRLSVRAALAWMIFPAAYVIYSLVRGAATGFYAYPFFNPDANGGYGGVALYCVALIVVFVALAFAVRWIGTLGQRRIPR</sequence>
<keyword evidence="1" id="KW-0812">Transmembrane</keyword>
<feature type="transmembrane region" description="Helical" evidence="1">
    <location>
        <begin position="75"/>
        <end position="93"/>
    </location>
</feature>
<organism evidence="2 3">
    <name type="scientific">Okibacterium fritillariae</name>
    <dbReference type="NCBI Taxonomy" id="123320"/>
    <lineage>
        <taxon>Bacteria</taxon>
        <taxon>Bacillati</taxon>
        <taxon>Actinomycetota</taxon>
        <taxon>Actinomycetes</taxon>
        <taxon>Micrococcales</taxon>
        <taxon>Microbacteriaceae</taxon>
        <taxon>Okibacterium</taxon>
    </lineage>
</organism>
<evidence type="ECO:0000313" key="2">
    <source>
        <dbReference type="EMBL" id="SKC36258.1"/>
    </source>
</evidence>
<gene>
    <name evidence="2" type="ORF">SAMN06309945_0171</name>
</gene>
<name>A0A1T5IB40_9MICO</name>
<keyword evidence="3" id="KW-1185">Reference proteome</keyword>
<dbReference type="STRING" id="123320.SAMN06309945_0171"/>
<proteinExistence type="predicted"/>
<feature type="transmembrane region" description="Helical" evidence="1">
    <location>
        <begin position="40"/>
        <end position="63"/>
    </location>
</feature>
<dbReference type="Proteomes" id="UP000190857">
    <property type="component" value="Unassembled WGS sequence"/>
</dbReference>
<keyword evidence="1" id="KW-1133">Transmembrane helix</keyword>
<feature type="transmembrane region" description="Helical" evidence="1">
    <location>
        <begin position="12"/>
        <end position="34"/>
    </location>
</feature>
<dbReference type="EMBL" id="FUZP01000001">
    <property type="protein sequence ID" value="SKC36258.1"/>
    <property type="molecule type" value="Genomic_DNA"/>
</dbReference>
<dbReference type="RefSeq" id="WP_143785256.1">
    <property type="nucleotide sequence ID" value="NZ_FUZP01000001.1"/>
</dbReference>
<accession>A0A1T5IB40</accession>